<keyword evidence="6" id="KW-0614">Plasmid</keyword>
<reference evidence="6 8" key="1">
    <citation type="submission" date="2017-01" db="EMBL/GenBank/DDBJ databases">
        <title>Complete genome sequence of esterase-producing bacterium Croceicoccus marinus E4A9.</title>
        <authorList>
            <person name="Wu Y.-H."/>
            <person name="Cheng H."/>
            <person name="Xu L."/>
            <person name="Huo Y.-Y."/>
            <person name="Wang C.-S."/>
            <person name="Xu X.-W."/>
        </authorList>
    </citation>
    <scope>NUCLEOTIDE SEQUENCE [LARGE SCALE GENOMIC DNA]</scope>
    <source>
        <strain evidence="6 8">E4A9</strain>
        <plasmid evidence="6">pCME4A9I</plasmid>
        <plasmid evidence="8">Plasmid pcme4a9i</plasmid>
    </source>
</reference>
<evidence type="ECO:0000256" key="4">
    <source>
        <dbReference type="NCBIfam" id="TIGR02018"/>
    </source>
</evidence>
<dbReference type="EMBL" id="CP060053">
    <property type="protein sequence ID" value="QNE06823.1"/>
    <property type="molecule type" value="Genomic_DNA"/>
</dbReference>
<dbReference type="PANTHER" id="PTHR44846:SF16">
    <property type="entry name" value="TRANSCRIPTIONAL REGULATOR PHNF-RELATED"/>
    <property type="match status" value="1"/>
</dbReference>
<dbReference type="InterPro" id="IPR050679">
    <property type="entry name" value="Bact_HTH_transcr_reg"/>
</dbReference>
<dbReference type="SMART" id="SM00866">
    <property type="entry name" value="UTRA"/>
    <property type="match status" value="1"/>
</dbReference>
<dbReference type="SMART" id="SM00345">
    <property type="entry name" value="HTH_GNTR"/>
    <property type="match status" value="1"/>
</dbReference>
<evidence type="ECO:0000256" key="3">
    <source>
        <dbReference type="ARBA" id="ARBA00023163"/>
    </source>
</evidence>
<dbReference type="STRING" id="450378.GCA_001661675_02888"/>
<sequence>MTALHERIRTDIEKKILGGELKPGDRLPIEHDLMAEYGCSRMTVNKAISALAAAGLVQRKRKAGTFVATPQAHAMVLDIPDLADEVRGRGQAYRYRLLHREVCNAAKVDASLEIEGDVLWTVGVHMADGKPFAHESRAVSLSAVPDIDEAVFDPEGPGTWLLRHVPWTEAETRISASGAMDGEAQALRVPEQTPCLTVTRRTWRADEHVTAVRQLFLGGSYSLVAHFGASQ</sequence>
<geneLocation type="plasmid" evidence="8">
    <name>pcme4a9i</name>
</geneLocation>
<evidence type="ECO:0000313" key="9">
    <source>
        <dbReference type="Proteomes" id="UP000515297"/>
    </source>
</evidence>
<name>A0A1Z1FFS2_9SPHN</name>
<accession>A0A1Z1FFS2</accession>
<geneLocation type="plasmid" evidence="7 9">
    <name>plas1</name>
</geneLocation>
<dbReference type="InterPro" id="IPR036388">
    <property type="entry name" value="WH-like_DNA-bd_sf"/>
</dbReference>
<dbReference type="Proteomes" id="UP000515297">
    <property type="component" value="Plasmid plas1"/>
</dbReference>
<dbReference type="SUPFAM" id="SSF46785">
    <property type="entry name" value="Winged helix' DNA-binding domain"/>
    <property type="match status" value="1"/>
</dbReference>
<proteinExistence type="predicted"/>
<dbReference type="InterPro" id="IPR036390">
    <property type="entry name" value="WH_DNA-bd_sf"/>
</dbReference>
<dbReference type="GO" id="GO:0045892">
    <property type="term" value="P:negative regulation of DNA-templated transcription"/>
    <property type="evidence" value="ECO:0007669"/>
    <property type="project" value="UniProtKB-UniRule"/>
</dbReference>
<dbReference type="GO" id="GO:0003677">
    <property type="term" value="F:DNA binding"/>
    <property type="evidence" value="ECO:0007669"/>
    <property type="project" value="UniProtKB-UniRule"/>
</dbReference>
<protein>
    <recommendedName>
        <fullName evidence="4">Histidine utilization repressor</fullName>
    </recommendedName>
</protein>
<dbReference type="EMBL" id="CP019603">
    <property type="protein sequence ID" value="ARU17583.1"/>
    <property type="molecule type" value="Genomic_DNA"/>
</dbReference>
<dbReference type="Gene3D" id="3.40.1410.10">
    <property type="entry name" value="Chorismate lyase-like"/>
    <property type="match status" value="1"/>
</dbReference>
<dbReference type="PANTHER" id="PTHR44846">
    <property type="entry name" value="MANNOSYL-D-GLYCERATE TRANSPORT/METABOLISM SYSTEM REPRESSOR MNGR-RELATED"/>
    <property type="match status" value="1"/>
</dbReference>
<dbReference type="Gene3D" id="1.10.10.10">
    <property type="entry name" value="Winged helix-like DNA-binding domain superfamily/Winged helix DNA-binding domain"/>
    <property type="match status" value="1"/>
</dbReference>
<dbReference type="RefSeq" id="WP_066849373.1">
    <property type="nucleotide sequence ID" value="NZ_CP019603.1"/>
</dbReference>
<dbReference type="OrthoDB" id="9808698at2"/>
<dbReference type="SUPFAM" id="SSF64288">
    <property type="entry name" value="Chorismate lyase-like"/>
    <property type="match status" value="1"/>
</dbReference>
<dbReference type="InterPro" id="IPR010248">
    <property type="entry name" value="His_ut_repres"/>
</dbReference>
<dbReference type="InterPro" id="IPR000524">
    <property type="entry name" value="Tscrpt_reg_HTH_GntR"/>
</dbReference>
<dbReference type="FunFam" id="1.10.10.10:FF:000079">
    <property type="entry name" value="GntR family transcriptional regulator"/>
    <property type="match status" value="1"/>
</dbReference>
<keyword evidence="3" id="KW-0804">Transcription</keyword>
<evidence type="ECO:0000313" key="8">
    <source>
        <dbReference type="Proteomes" id="UP000195807"/>
    </source>
</evidence>
<dbReference type="GO" id="GO:0006547">
    <property type="term" value="P:L-histidine metabolic process"/>
    <property type="evidence" value="ECO:0007669"/>
    <property type="project" value="UniProtKB-UniRule"/>
</dbReference>
<dbReference type="InterPro" id="IPR028978">
    <property type="entry name" value="Chorismate_lyase_/UTRA_dom_sf"/>
</dbReference>
<dbReference type="PRINTS" id="PR00035">
    <property type="entry name" value="HTHGNTR"/>
</dbReference>
<dbReference type="Pfam" id="PF00392">
    <property type="entry name" value="GntR"/>
    <property type="match status" value="1"/>
</dbReference>
<evidence type="ECO:0000256" key="1">
    <source>
        <dbReference type="ARBA" id="ARBA00023015"/>
    </source>
</evidence>
<dbReference type="InterPro" id="IPR011663">
    <property type="entry name" value="UTRA"/>
</dbReference>
<dbReference type="PROSITE" id="PS50949">
    <property type="entry name" value="HTH_GNTR"/>
    <property type="match status" value="1"/>
</dbReference>
<organism evidence="6 8">
    <name type="scientific">Croceicoccus marinus</name>
    <dbReference type="NCBI Taxonomy" id="450378"/>
    <lineage>
        <taxon>Bacteria</taxon>
        <taxon>Pseudomonadati</taxon>
        <taxon>Pseudomonadota</taxon>
        <taxon>Alphaproteobacteria</taxon>
        <taxon>Sphingomonadales</taxon>
        <taxon>Erythrobacteraceae</taxon>
        <taxon>Croceicoccus</taxon>
    </lineage>
</organism>
<keyword evidence="8" id="KW-1185">Reference proteome</keyword>
<gene>
    <name evidence="7" type="primary">hutC</name>
    <name evidence="6" type="ORF">A9D14_14380</name>
    <name evidence="7" type="ORF">H4O24_17220</name>
</gene>
<evidence type="ECO:0000256" key="2">
    <source>
        <dbReference type="ARBA" id="ARBA00023125"/>
    </source>
</evidence>
<keyword evidence="2" id="KW-0238">DNA-binding</keyword>
<keyword evidence="1" id="KW-0805">Transcription regulation</keyword>
<dbReference type="Pfam" id="PF07702">
    <property type="entry name" value="UTRA"/>
    <property type="match status" value="1"/>
</dbReference>
<dbReference type="Proteomes" id="UP000195807">
    <property type="component" value="Plasmid pCME4A9I"/>
</dbReference>
<evidence type="ECO:0000313" key="6">
    <source>
        <dbReference type="EMBL" id="ARU17583.1"/>
    </source>
</evidence>
<evidence type="ECO:0000259" key="5">
    <source>
        <dbReference type="PROSITE" id="PS50949"/>
    </source>
</evidence>
<feature type="domain" description="HTH gntR-type" evidence="5">
    <location>
        <begin position="2"/>
        <end position="70"/>
    </location>
</feature>
<geneLocation type="plasmid" evidence="6">
    <name>pCME4A9I</name>
</geneLocation>
<dbReference type="GO" id="GO:0003700">
    <property type="term" value="F:DNA-binding transcription factor activity"/>
    <property type="evidence" value="ECO:0007669"/>
    <property type="project" value="UniProtKB-UniRule"/>
</dbReference>
<reference evidence="7 9" key="2">
    <citation type="submission" date="2020-08" db="EMBL/GenBank/DDBJ databases">
        <authorList>
            <person name="Liu G."/>
            <person name="Sun C."/>
        </authorList>
    </citation>
    <scope>NUCLEOTIDE SEQUENCE [LARGE SCALE GENOMIC DNA]</scope>
    <source>
        <strain evidence="7 9">OT19</strain>
        <plasmid evidence="7 9">plas1</plasmid>
    </source>
</reference>
<dbReference type="AlphaFoldDB" id="A0A1Z1FFS2"/>
<evidence type="ECO:0000313" key="7">
    <source>
        <dbReference type="EMBL" id="QNE06823.1"/>
    </source>
</evidence>
<dbReference type="KEGG" id="cman:A9D14_14380"/>
<dbReference type="NCBIfam" id="TIGR02018">
    <property type="entry name" value="his_ut_repres"/>
    <property type="match status" value="1"/>
</dbReference>
<dbReference type="CDD" id="cd07377">
    <property type="entry name" value="WHTH_GntR"/>
    <property type="match status" value="1"/>
</dbReference>